<dbReference type="SMART" id="SM00448">
    <property type="entry name" value="REC"/>
    <property type="match status" value="1"/>
</dbReference>
<dbReference type="NCBIfam" id="TIGR00229">
    <property type="entry name" value="sensory_box"/>
    <property type="match status" value="1"/>
</dbReference>
<dbReference type="eggNOG" id="COG2204">
    <property type="taxonomic scope" value="Bacteria"/>
</dbReference>
<dbReference type="Gene3D" id="3.30.450.20">
    <property type="entry name" value="PAS domain"/>
    <property type="match status" value="1"/>
</dbReference>
<dbReference type="InterPro" id="IPR013655">
    <property type="entry name" value="PAS_fold_3"/>
</dbReference>
<dbReference type="InterPro" id="IPR035965">
    <property type="entry name" value="PAS-like_dom_sf"/>
</dbReference>
<evidence type="ECO:0000313" key="9">
    <source>
        <dbReference type="EMBL" id="EHJ49324.1"/>
    </source>
</evidence>
<feature type="domain" description="PAS" evidence="8">
    <location>
        <begin position="135"/>
        <end position="196"/>
    </location>
</feature>
<proteinExistence type="predicted"/>
<dbReference type="Gene3D" id="3.40.50.2300">
    <property type="match status" value="1"/>
</dbReference>
<dbReference type="OrthoDB" id="9805967at2"/>
<dbReference type="SMART" id="SM00388">
    <property type="entry name" value="HisKA"/>
    <property type="match status" value="1"/>
</dbReference>
<accession>G7QBA1</accession>
<dbReference type="SUPFAM" id="SSF55874">
    <property type="entry name" value="ATPase domain of HSP90 chaperone/DNA topoisomerase II/histidine kinase"/>
    <property type="match status" value="1"/>
</dbReference>
<dbReference type="CDD" id="cd00130">
    <property type="entry name" value="PAS"/>
    <property type="match status" value="1"/>
</dbReference>
<dbReference type="SMART" id="SM00091">
    <property type="entry name" value="PAS"/>
    <property type="match status" value="1"/>
</dbReference>
<dbReference type="SUPFAM" id="SSF47384">
    <property type="entry name" value="Homodimeric domain of signal transducing histidine kinase"/>
    <property type="match status" value="1"/>
</dbReference>
<reference evidence="10" key="1">
    <citation type="journal article" date="2015" name="Genome Announc.">
        <title>High-Quality Draft Genome Sequence of Desulfovibrio carbinoliphilus FW-101-2B, an Organic Acid-Oxidizing Sulfate-Reducing Bacterium Isolated from Uranium(VI)-Contaminated Groundwater.</title>
        <authorList>
            <person name="Ramsay B.D."/>
            <person name="Hwang C."/>
            <person name="Woo H.L."/>
            <person name="Carroll S.L."/>
            <person name="Lucas S."/>
            <person name="Han J."/>
            <person name="Lapidus A.L."/>
            <person name="Cheng J.F."/>
            <person name="Goodwin L.A."/>
            <person name="Pitluck S."/>
            <person name="Peters L."/>
            <person name="Chertkov O."/>
            <person name="Held B."/>
            <person name="Detter J.C."/>
            <person name="Han C.S."/>
            <person name="Tapia R."/>
            <person name="Land M.L."/>
            <person name="Hauser L.J."/>
            <person name="Kyrpides N.C."/>
            <person name="Ivanova N.N."/>
            <person name="Mikhailova N."/>
            <person name="Pagani I."/>
            <person name="Woyke T."/>
            <person name="Arkin A.P."/>
            <person name="Dehal P."/>
            <person name="Chivian D."/>
            <person name="Criddle C.S."/>
            <person name="Wu W."/>
            <person name="Chakraborty R."/>
            <person name="Hazen T.C."/>
            <person name="Fields M.W."/>
        </authorList>
    </citation>
    <scope>NUCLEOTIDE SEQUENCE [LARGE SCALE GENOMIC DNA]</scope>
    <source>
        <strain evidence="10">FW-101-2B</strain>
    </source>
</reference>
<dbReference type="InterPro" id="IPR005467">
    <property type="entry name" value="His_kinase_dom"/>
</dbReference>
<dbReference type="SUPFAM" id="SSF55785">
    <property type="entry name" value="PYP-like sensor domain (PAS domain)"/>
    <property type="match status" value="1"/>
</dbReference>
<evidence type="ECO:0000256" key="2">
    <source>
        <dbReference type="ARBA" id="ARBA00012438"/>
    </source>
</evidence>
<keyword evidence="9" id="KW-0808">Transferase</keyword>
<dbReference type="InterPro" id="IPR036097">
    <property type="entry name" value="HisK_dim/P_sf"/>
</dbReference>
<dbReference type="InterPro" id="IPR011006">
    <property type="entry name" value="CheY-like_superfamily"/>
</dbReference>
<dbReference type="InterPro" id="IPR003594">
    <property type="entry name" value="HATPase_dom"/>
</dbReference>
<dbReference type="SUPFAM" id="SSF52172">
    <property type="entry name" value="CheY-like"/>
    <property type="match status" value="1"/>
</dbReference>
<dbReference type="CDD" id="cd00082">
    <property type="entry name" value="HisKA"/>
    <property type="match status" value="1"/>
</dbReference>
<protein>
    <recommendedName>
        <fullName evidence="2">histidine kinase</fullName>
        <ecNumber evidence="2">2.7.13.3</ecNumber>
    </recommendedName>
</protein>
<dbReference type="SMART" id="SM00387">
    <property type="entry name" value="HATPase_c"/>
    <property type="match status" value="1"/>
</dbReference>
<dbReference type="InterPro" id="IPR003661">
    <property type="entry name" value="HisK_dim/P_dom"/>
</dbReference>
<dbReference type="Pfam" id="PF00072">
    <property type="entry name" value="Response_reg"/>
    <property type="match status" value="1"/>
</dbReference>
<keyword evidence="10" id="KW-1185">Reference proteome</keyword>
<organism evidence="9 10">
    <name type="scientific">Solidesulfovibrio carbinoliphilus subsp. oakridgensis</name>
    <dbReference type="NCBI Taxonomy" id="694327"/>
    <lineage>
        <taxon>Bacteria</taxon>
        <taxon>Pseudomonadati</taxon>
        <taxon>Thermodesulfobacteriota</taxon>
        <taxon>Desulfovibrionia</taxon>
        <taxon>Desulfovibrionales</taxon>
        <taxon>Desulfovibrionaceae</taxon>
        <taxon>Solidesulfovibrio</taxon>
    </lineage>
</organism>
<evidence type="ECO:0000256" key="4">
    <source>
        <dbReference type="PROSITE-ProRule" id="PRU00169"/>
    </source>
</evidence>
<feature type="compositionally biased region" description="Acidic residues" evidence="5">
    <location>
        <begin position="492"/>
        <end position="502"/>
    </location>
</feature>
<dbReference type="PROSITE" id="PS50110">
    <property type="entry name" value="RESPONSE_REGULATORY"/>
    <property type="match status" value="1"/>
</dbReference>
<dbReference type="PROSITE" id="PS50112">
    <property type="entry name" value="PAS"/>
    <property type="match status" value="1"/>
</dbReference>
<dbReference type="Proteomes" id="UP000004662">
    <property type="component" value="Chromosome"/>
</dbReference>
<feature type="domain" description="Histidine kinase" evidence="6">
    <location>
        <begin position="284"/>
        <end position="482"/>
    </location>
</feature>
<dbReference type="Pfam" id="PF08447">
    <property type="entry name" value="PAS_3"/>
    <property type="match status" value="1"/>
</dbReference>
<sequence length="519" mass="56579">MSDKKAKILVVEDDADVRQAIAFWLATAGYAVLEATDGRTGLDVIRAEGPQAVLLDLRLPGLDGFGVLEALGREGGEQPPVLVISGQNEIAGVVQAFRMGAADYLQKPIVSFDLLGHALEAVLERRRLARAVRLAETRYFNLVQNLPLLVFVLGESLEVTFINKFCRPLLGFSRAEALGTPDWFLGRLHPDDRERIGSRLTGGFPPLERSRTEECRFVHKNGATIHALLRAIPSAGPGRPGRAIPPDADGSIEGIVVDITDRVELERFVVQEEKLKTLGAISAEVAHEIRNPLFSIAGFAHRLQARMPENREAAIILSEARRLEDILDRISSYLHPVDLRPRLCALNAIVSTALDFLAPEFSARGIAADFRPAPGLPDLQLDPELLTQVVTSLVRYAARRLPQGGRVVLASSRHARFGHLDVAFAADRPVAEPELLFLPFEEGEERMGLPLSYRIVKNMGGSLTFSQIGPDAAFTVQLPLGQSSDQPLPANGEDDLFDDNDDTAANGPPDAGRSPLERP</sequence>
<dbReference type="HOGENOM" id="CLU_000445_114_72_7"/>
<dbReference type="Gene3D" id="1.10.287.130">
    <property type="match status" value="1"/>
</dbReference>
<feature type="modified residue" description="4-aspartylphosphate" evidence="4">
    <location>
        <position position="56"/>
    </location>
</feature>
<name>G7QBA1_9BACT</name>
<keyword evidence="3 4" id="KW-0597">Phosphoprotein</keyword>
<dbReference type="PANTHER" id="PTHR43547">
    <property type="entry name" value="TWO-COMPONENT HISTIDINE KINASE"/>
    <property type="match status" value="1"/>
</dbReference>
<dbReference type="EMBL" id="CM001368">
    <property type="protein sequence ID" value="EHJ49324.1"/>
    <property type="molecule type" value="Genomic_DNA"/>
</dbReference>
<keyword evidence="9" id="KW-0418">Kinase</keyword>
<comment type="catalytic activity">
    <reaction evidence="1">
        <text>ATP + protein L-histidine = ADP + protein N-phospho-L-histidine.</text>
        <dbReference type="EC" id="2.7.13.3"/>
    </reaction>
</comment>
<dbReference type="InterPro" id="IPR000014">
    <property type="entry name" value="PAS"/>
</dbReference>
<evidence type="ECO:0000259" key="8">
    <source>
        <dbReference type="PROSITE" id="PS50112"/>
    </source>
</evidence>
<dbReference type="STRING" id="694327.DFW101_3325"/>
<evidence type="ECO:0000256" key="3">
    <source>
        <dbReference type="ARBA" id="ARBA00022553"/>
    </source>
</evidence>
<dbReference type="PANTHER" id="PTHR43547:SF2">
    <property type="entry name" value="HYBRID SIGNAL TRANSDUCTION HISTIDINE KINASE C"/>
    <property type="match status" value="1"/>
</dbReference>
<feature type="domain" description="Response regulatory" evidence="7">
    <location>
        <begin position="7"/>
        <end position="122"/>
    </location>
</feature>
<dbReference type="Pfam" id="PF00512">
    <property type="entry name" value="HisKA"/>
    <property type="match status" value="1"/>
</dbReference>
<gene>
    <name evidence="9" type="ORF">DFW101_3325</name>
</gene>
<evidence type="ECO:0000259" key="7">
    <source>
        <dbReference type="PROSITE" id="PS50110"/>
    </source>
</evidence>
<dbReference type="AlphaFoldDB" id="G7QBA1"/>
<dbReference type="Gene3D" id="3.30.565.10">
    <property type="entry name" value="Histidine kinase-like ATPase, C-terminal domain"/>
    <property type="match status" value="1"/>
</dbReference>
<dbReference type="GO" id="GO:0000155">
    <property type="term" value="F:phosphorelay sensor kinase activity"/>
    <property type="evidence" value="ECO:0007669"/>
    <property type="project" value="InterPro"/>
</dbReference>
<dbReference type="InterPro" id="IPR036890">
    <property type="entry name" value="HATPase_C_sf"/>
</dbReference>
<evidence type="ECO:0000259" key="6">
    <source>
        <dbReference type="PROSITE" id="PS50109"/>
    </source>
</evidence>
<feature type="region of interest" description="Disordered" evidence="5">
    <location>
        <begin position="481"/>
        <end position="519"/>
    </location>
</feature>
<dbReference type="InterPro" id="IPR001789">
    <property type="entry name" value="Sig_transdc_resp-reg_receiver"/>
</dbReference>
<dbReference type="EC" id="2.7.13.3" evidence="2"/>
<dbReference type="eggNOG" id="COG3852">
    <property type="taxonomic scope" value="Bacteria"/>
</dbReference>
<evidence type="ECO:0000256" key="5">
    <source>
        <dbReference type="SAM" id="MobiDB-lite"/>
    </source>
</evidence>
<evidence type="ECO:0000313" key="10">
    <source>
        <dbReference type="Proteomes" id="UP000004662"/>
    </source>
</evidence>
<evidence type="ECO:0000256" key="1">
    <source>
        <dbReference type="ARBA" id="ARBA00000085"/>
    </source>
</evidence>
<dbReference type="RefSeq" id="WP_009182656.1">
    <property type="nucleotide sequence ID" value="NZ_CM001368.1"/>
</dbReference>
<dbReference type="PROSITE" id="PS50109">
    <property type="entry name" value="HIS_KIN"/>
    <property type="match status" value="1"/>
</dbReference>